<dbReference type="Gene3D" id="3.20.20.370">
    <property type="entry name" value="Glycoside hydrolase/deacetylase"/>
    <property type="match status" value="1"/>
</dbReference>
<evidence type="ECO:0000256" key="1">
    <source>
        <dbReference type="ARBA" id="ARBA00022729"/>
    </source>
</evidence>
<dbReference type="Proteomes" id="UP000547458">
    <property type="component" value="Unassembled WGS sequence"/>
</dbReference>
<dbReference type="CDD" id="cd10967">
    <property type="entry name" value="CE4_GLA_like_6s"/>
    <property type="match status" value="1"/>
</dbReference>
<organism evidence="4 5">
    <name type="scientific">Arthrobacter pigmenti</name>
    <dbReference type="NCBI Taxonomy" id="271432"/>
    <lineage>
        <taxon>Bacteria</taxon>
        <taxon>Bacillati</taxon>
        <taxon>Actinomycetota</taxon>
        <taxon>Actinomycetes</taxon>
        <taxon>Micrococcales</taxon>
        <taxon>Micrococcaceae</taxon>
        <taxon>Arthrobacter</taxon>
    </lineage>
</organism>
<dbReference type="Pfam" id="PF01522">
    <property type="entry name" value="Polysacc_deac_1"/>
    <property type="match status" value="1"/>
</dbReference>
<protein>
    <submittedName>
        <fullName evidence="4">Peptidoglycan/xylan/chitin deacetylase (PgdA/CDA1 family)</fullName>
    </submittedName>
</protein>
<dbReference type="AlphaFoldDB" id="A0A846RLZ8"/>
<accession>A0A846RLZ8</accession>
<keyword evidence="2" id="KW-1133">Transmembrane helix</keyword>
<keyword evidence="1" id="KW-0732">Signal</keyword>
<dbReference type="InterPro" id="IPR011330">
    <property type="entry name" value="Glyco_hydro/deAcase_b/a-brl"/>
</dbReference>
<sequence>MKPREKRSIGRAAAAAFVVISLVAVLAIVLLRGYGAMEAAPPNQPDRNAAAVVADELAGPARDPYIQQPVGNYEDPPPDEPPPVIGADVVVSLTFDDGFSSQLRAAELMDGHGLSGTFFVNSGSVGRPGYLTLDQLRALADQGHEIGGHSVSHNSLPSLNQQEVVREICLDRRVLTEWGFTVRNFAYPFAATNKAALQAAMDCGYNSARGLGGLENRFGCPGCPTAETIPPRNPSLTAAPSNVTDEWTLADLKDAVQTPQLTGGWVQLTFHRLCTTACDNISIKENVFEEFLEWLEERTRNSNVVVRTVEEVISGAVQPVAEVTPTGNTGLKNGSLERAVPAPAEVPESVTVAGELPECWTPAAFGEQQALVTTVSPGHAGDTAIRLRVKDYIDGEVKVTPTQDLASCAPAVTPGERYQLGAWYKSTAPTQFSVSYRLERGVWVYWTSGPVYPEAENFTEATWTTPTIPPGVTAISFGLALQQDGELVTDNYSLRQASHQQIE</sequence>
<feature type="transmembrane region" description="Helical" evidence="2">
    <location>
        <begin position="12"/>
        <end position="34"/>
    </location>
</feature>
<dbReference type="Gene3D" id="2.60.120.260">
    <property type="entry name" value="Galactose-binding domain-like"/>
    <property type="match status" value="1"/>
</dbReference>
<dbReference type="PANTHER" id="PTHR34216">
    <property type="match status" value="1"/>
</dbReference>
<feature type="domain" description="NodB homology" evidence="3">
    <location>
        <begin position="89"/>
        <end position="305"/>
    </location>
</feature>
<dbReference type="InterPro" id="IPR051398">
    <property type="entry name" value="Polysacch_Deacetylase"/>
</dbReference>
<keyword evidence="2" id="KW-0472">Membrane</keyword>
<dbReference type="GO" id="GO:0016810">
    <property type="term" value="F:hydrolase activity, acting on carbon-nitrogen (but not peptide) bonds"/>
    <property type="evidence" value="ECO:0007669"/>
    <property type="project" value="InterPro"/>
</dbReference>
<evidence type="ECO:0000256" key="2">
    <source>
        <dbReference type="SAM" id="Phobius"/>
    </source>
</evidence>
<name>A0A846RLZ8_9MICC</name>
<keyword evidence="2" id="KW-0812">Transmembrane</keyword>
<dbReference type="InterPro" id="IPR002509">
    <property type="entry name" value="NODB_dom"/>
</dbReference>
<dbReference type="SUPFAM" id="SSF88713">
    <property type="entry name" value="Glycoside hydrolase/deacetylase"/>
    <property type="match status" value="1"/>
</dbReference>
<dbReference type="RefSeq" id="WP_167993373.1">
    <property type="nucleotide sequence ID" value="NZ_JAATJL010000001.1"/>
</dbReference>
<dbReference type="PANTHER" id="PTHR34216:SF11">
    <property type="entry name" value="CHITOOLIGOSACCHARIDE DEACETYLASE"/>
    <property type="match status" value="1"/>
</dbReference>
<dbReference type="PROSITE" id="PS51677">
    <property type="entry name" value="NODB"/>
    <property type="match status" value="1"/>
</dbReference>
<keyword evidence="5" id="KW-1185">Reference proteome</keyword>
<evidence type="ECO:0000313" key="5">
    <source>
        <dbReference type="Proteomes" id="UP000547458"/>
    </source>
</evidence>
<evidence type="ECO:0000313" key="4">
    <source>
        <dbReference type="EMBL" id="NJC22650.1"/>
    </source>
</evidence>
<proteinExistence type="predicted"/>
<gene>
    <name evidence="4" type="ORF">BJ994_001726</name>
</gene>
<comment type="caution">
    <text evidence="4">The sequence shown here is derived from an EMBL/GenBank/DDBJ whole genome shotgun (WGS) entry which is preliminary data.</text>
</comment>
<dbReference type="EMBL" id="JAATJL010000001">
    <property type="protein sequence ID" value="NJC22650.1"/>
    <property type="molecule type" value="Genomic_DNA"/>
</dbReference>
<dbReference type="GO" id="GO:0005975">
    <property type="term" value="P:carbohydrate metabolic process"/>
    <property type="evidence" value="ECO:0007669"/>
    <property type="project" value="InterPro"/>
</dbReference>
<evidence type="ECO:0000259" key="3">
    <source>
        <dbReference type="PROSITE" id="PS51677"/>
    </source>
</evidence>
<reference evidence="4 5" key="1">
    <citation type="submission" date="2020-03" db="EMBL/GenBank/DDBJ databases">
        <title>Sequencing the genomes of 1000 actinobacteria strains.</title>
        <authorList>
            <person name="Klenk H.-P."/>
        </authorList>
    </citation>
    <scope>NUCLEOTIDE SEQUENCE [LARGE SCALE GENOMIC DNA]</scope>
    <source>
        <strain evidence="4 5">DSM 16403</strain>
    </source>
</reference>